<dbReference type="Gene3D" id="1.10.287.3980">
    <property type="match status" value="1"/>
</dbReference>
<evidence type="ECO:0000256" key="2">
    <source>
        <dbReference type="ARBA" id="ARBA00022980"/>
    </source>
</evidence>
<dbReference type="HAMAP" id="MF_00391">
    <property type="entry name" value="Ribosomal_bL34"/>
    <property type="match status" value="1"/>
</dbReference>
<name>A0A9W9NYZ8_9EURO</name>
<feature type="compositionally biased region" description="Low complexity" evidence="4">
    <location>
        <begin position="55"/>
        <end position="72"/>
    </location>
</feature>
<organism evidence="5 6">
    <name type="scientific">Penicillium chermesinum</name>
    <dbReference type="NCBI Taxonomy" id="63820"/>
    <lineage>
        <taxon>Eukaryota</taxon>
        <taxon>Fungi</taxon>
        <taxon>Dikarya</taxon>
        <taxon>Ascomycota</taxon>
        <taxon>Pezizomycotina</taxon>
        <taxon>Eurotiomycetes</taxon>
        <taxon>Eurotiomycetidae</taxon>
        <taxon>Eurotiales</taxon>
        <taxon>Aspergillaceae</taxon>
        <taxon>Penicillium</taxon>
    </lineage>
</organism>
<accession>A0A9W9NYZ8</accession>
<comment type="caution">
    <text evidence="5">The sequence shown here is derived from an EMBL/GenBank/DDBJ whole genome shotgun (WGS) entry which is preliminary data.</text>
</comment>
<keyword evidence="3" id="KW-0687">Ribonucleoprotein</keyword>
<dbReference type="PANTHER" id="PTHR14503:SF4">
    <property type="entry name" value="LARGE RIBOSOMAL SUBUNIT PROTEIN BL34M"/>
    <property type="match status" value="1"/>
</dbReference>
<evidence type="ECO:0000313" key="6">
    <source>
        <dbReference type="Proteomes" id="UP001150941"/>
    </source>
</evidence>
<feature type="region of interest" description="Disordered" evidence="4">
    <location>
        <begin position="1"/>
        <end position="118"/>
    </location>
</feature>
<dbReference type="Pfam" id="PF00468">
    <property type="entry name" value="Ribosomal_L34"/>
    <property type="match status" value="1"/>
</dbReference>
<dbReference type="InterPro" id="IPR000271">
    <property type="entry name" value="Ribosomal_bL34"/>
</dbReference>
<gene>
    <name evidence="5" type="ORF">N7468_005309</name>
</gene>
<dbReference type="GO" id="GO:0003735">
    <property type="term" value="F:structural constituent of ribosome"/>
    <property type="evidence" value="ECO:0007669"/>
    <property type="project" value="InterPro"/>
</dbReference>
<dbReference type="PANTHER" id="PTHR14503">
    <property type="entry name" value="MITOCHONDRIAL RIBOSOMAL PROTEIN 34 FAMILY MEMBER"/>
    <property type="match status" value="1"/>
</dbReference>
<dbReference type="NCBIfam" id="TIGR01030">
    <property type="entry name" value="rpmH_bact"/>
    <property type="match status" value="1"/>
</dbReference>
<dbReference type="AlphaFoldDB" id="A0A9W9NYZ8"/>
<sequence>MNSIPQLAAQPKHTPSSLLASRPFSLLSTPNRPNLHAISRLPSPQTVTPSASVPSLLASQSQARSFSASASLGVRRSTYVPSRRVQKRRSGFLARSKTTKGRQTLSYRRQKGRKYLSW</sequence>
<keyword evidence="2 5" id="KW-0689">Ribosomal protein</keyword>
<evidence type="ECO:0000256" key="4">
    <source>
        <dbReference type="SAM" id="MobiDB-lite"/>
    </source>
</evidence>
<proteinExistence type="inferred from homology"/>
<keyword evidence="6" id="KW-1185">Reference proteome</keyword>
<dbReference type="EMBL" id="JAPQKS010000004">
    <property type="protein sequence ID" value="KAJ5232353.1"/>
    <property type="molecule type" value="Genomic_DNA"/>
</dbReference>
<reference evidence="5" key="1">
    <citation type="submission" date="2022-11" db="EMBL/GenBank/DDBJ databases">
        <authorList>
            <person name="Petersen C."/>
        </authorList>
    </citation>
    <scope>NUCLEOTIDE SEQUENCE</scope>
    <source>
        <strain evidence="5">IBT 19713</strain>
    </source>
</reference>
<dbReference type="OrthoDB" id="431691at2759"/>
<dbReference type="GO" id="GO:0006412">
    <property type="term" value="P:translation"/>
    <property type="evidence" value="ECO:0007669"/>
    <property type="project" value="InterPro"/>
</dbReference>
<evidence type="ECO:0000256" key="3">
    <source>
        <dbReference type="ARBA" id="ARBA00023274"/>
    </source>
</evidence>
<comment type="similarity">
    <text evidence="1">Belongs to the bacterial ribosomal protein bL34 family.</text>
</comment>
<dbReference type="RefSeq" id="XP_058330346.1">
    <property type="nucleotide sequence ID" value="XM_058474606.1"/>
</dbReference>
<dbReference type="GO" id="GO:0005762">
    <property type="term" value="C:mitochondrial large ribosomal subunit"/>
    <property type="evidence" value="ECO:0007669"/>
    <property type="project" value="TreeGrafter"/>
</dbReference>
<reference evidence="5" key="2">
    <citation type="journal article" date="2023" name="IMA Fungus">
        <title>Comparative genomic study of the Penicillium genus elucidates a diverse pangenome and 15 lateral gene transfer events.</title>
        <authorList>
            <person name="Petersen C."/>
            <person name="Sorensen T."/>
            <person name="Nielsen M.R."/>
            <person name="Sondergaard T.E."/>
            <person name="Sorensen J.L."/>
            <person name="Fitzpatrick D.A."/>
            <person name="Frisvad J.C."/>
            <person name="Nielsen K.L."/>
        </authorList>
    </citation>
    <scope>NUCLEOTIDE SEQUENCE</scope>
    <source>
        <strain evidence="5">IBT 19713</strain>
    </source>
</reference>
<dbReference type="GeneID" id="83201909"/>
<feature type="compositionally biased region" description="Polar residues" evidence="4">
    <location>
        <begin position="42"/>
        <end position="53"/>
    </location>
</feature>
<protein>
    <submittedName>
        <fullName evidence="5">Ribosomal protein L34</fullName>
    </submittedName>
</protein>
<evidence type="ECO:0000313" key="5">
    <source>
        <dbReference type="EMBL" id="KAJ5232353.1"/>
    </source>
</evidence>
<dbReference type="Proteomes" id="UP001150941">
    <property type="component" value="Unassembled WGS sequence"/>
</dbReference>
<feature type="compositionally biased region" description="Basic residues" evidence="4">
    <location>
        <begin position="108"/>
        <end position="118"/>
    </location>
</feature>
<evidence type="ECO:0000256" key="1">
    <source>
        <dbReference type="ARBA" id="ARBA00010111"/>
    </source>
</evidence>